<keyword evidence="3 7" id="KW-0808">Transferase</keyword>
<evidence type="ECO:0000256" key="4">
    <source>
        <dbReference type="ARBA" id="ARBA00022723"/>
    </source>
</evidence>
<evidence type="ECO:0000256" key="5">
    <source>
        <dbReference type="ARBA" id="ARBA00022842"/>
    </source>
</evidence>
<name>N2B8A2_9FIRM</name>
<dbReference type="InterPro" id="IPR004568">
    <property type="entry name" value="Ppantetheine-prot_Trfase_dom"/>
</dbReference>
<reference evidence="7 8" key="1">
    <citation type="journal article" date="2014" name="Genome Announc.">
        <title>Draft genome sequences of the altered schaedler flora, a defined bacterial community from gnotobiotic mice.</title>
        <authorList>
            <person name="Wannemuehler M.J."/>
            <person name="Overstreet A.M."/>
            <person name="Ward D.V."/>
            <person name="Phillips G.J."/>
        </authorList>
    </citation>
    <scope>NUCLEOTIDE SEQUENCE [LARGE SCALE GENOMIC DNA]</scope>
    <source>
        <strain evidence="7 8">ASF492</strain>
    </source>
</reference>
<dbReference type="PANTHER" id="PTHR12215:SF10">
    <property type="entry name" value="L-AMINOADIPATE-SEMIALDEHYDE DEHYDROGENASE-PHOSPHOPANTETHEINYL TRANSFERASE"/>
    <property type="match status" value="1"/>
</dbReference>
<keyword evidence="8" id="KW-1185">Reference proteome</keyword>
<protein>
    <submittedName>
        <fullName evidence="7">Phosphopantetheine-protein transferase domain protein</fullName>
    </submittedName>
</protein>
<sequence>MGQVKSSAAGSFIVSHSGEIVIIAFTYSNNIGIDVEQIDPFFEHENIVYSFFSKEEIEYYIQREKSLEVFYQLWTAKEAYLKAVGKGLIEEMNTFSVGNNCIIKDREVRKDFYVESIEIGKDYVACLVSQKID</sequence>
<comment type="caution">
    <text evidence="7">The sequence shown here is derived from an EMBL/GenBank/DDBJ whole genome shotgun (WGS) entry which is preliminary data.</text>
</comment>
<organism evidence="7 8">
    <name type="scientific">Eubacterium plexicaudatum ASF492</name>
    <dbReference type="NCBI Taxonomy" id="1235802"/>
    <lineage>
        <taxon>Bacteria</taxon>
        <taxon>Bacillati</taxon>
        <taxon>Bacillota</taxon>
        <taxon>Clostridia</taxon>
        <taxon>Eubacteriales</taxon>
        <taxon>Eubacteriaceae</taxon>
        <taxon>Eubacterium</taxon>
    </lineage>
</organism>
<dbReference type="STRING" id="1235802.C823_00226"/>
<dbReference type="InterPro" id="IPR008278">
    <property type="entry name" value="4-PPantetheinyl_Trfase_dom"/>
</dbReference>
<dbReference type="PATRIC" id="fig|1235802.3.peg.237"/>
<dbReference type="GO" id="GO:0019878">
    <property type="term" value="P:lysine biosynthetic process via aminoadipic acid"/>
    <property type="evidence" value="ECO:0007669"/>
    <property type="project" value="TreeGrafter"/>
</dbReference>
<dbReference type="EMBL" id="AQFT01000009">
    <property type="protein sequence ID" value="EMZ37902.1"/>
    <property type="molecule type" value="Genomic_DNA"/>
</dbReference>
<accession>N2B8A2</accession>
<dbReference type="InterPro" id="IPR037143">
    <property type="entry name" value="4-PPantetheinyl_Trfase_dom_sf"/>
</dbReference>
<dbReference type="GO" id="GO:0006633">
    <property type="term" value="P:fatty acid biosynthetic process"/>
    <property type="evidence" value="ECO:0007669"/>
    <property type="project" value="InterPro"/>
</dbReference>
<dbReference type="SUPFAM" id="SSF56214">
    <property type="entry name" value="4'-phosphopantetheinyl transferase"/>
    <property type="match status" value="1"/>
</dbReference>
<proteinExistence type="inferred from homology"/>
<evidence type="ECO:0000259" key="6">
    <source>
        <dbReference type="Pfam" id="PF01648"/>
    </source>
</evidence>
<dbReference type="GO" id="GO:0008897">
    <property type="term" value="F:holo-[acyl-carrier-protein] synthase activity"/>
    <property type="evidence" value="ECO:0007669"/>
    <property type="project" value="InterPro"/>
</dbReference>
<evidence type="ECO:0000256" key="2">
    <source>
        <dbReference type="ARBA" id="ARBA00010990"/>
    </source>
</evidence>
<dbReference type="PANTHER" id="PTHR12215">
    <property type="entry name" value="PHOSPHOPANTETHEINE TRANSFERASE"/>
    <property type="match status" value="1"/>
</dbReference>
<dbReference type="InterPro" id="IPR050559">
    <property type="entry name" value="P-Pant_transferase_sf"/>
</dbReference>
<dbReference type="AlphaFoldDB" id="N2B8A2"/>
<dbReference type="GO" id="GO:0005829">
    <property type="term" value="C:cytosol"/>
    <property type="evidence" value="ECO:0007669"/>
    <property type="project" value="TreeGrafter"/>
</dbReference>
<dbReference type="GO" id="GO:0000287">
    <property type="term" value="F:magnesium ion binding"/>
    <property type="evidence" value="ECO:0007669"/>
    <property type="project" value="InterPro"/>
</dbReference>
<keyword evidence="4" id="KW-0479">Metal-binding</keyword>
<evidence type="ECO:0000256" key="1">
    <source>
        <dbReference type="ARBA" id="ARBA00001946"/>
    </source>
</evidence>
<feature type="domain" description="4'-phosphopantetheinyl transferase" evidence="6">
    <location>
        <begin position="31"/>
        <end position="101"/>
    </location>
</feature>
<dbReference type="eggNOG" id="COG2091">
    <property type="taxonomic scope" value="Bacteria"/>
</dbReference>
<evidence type="ECO:0000313" key="8">
    <source>
        <dbReference type="Proteomes" id="UP000012589"/>
    </source>
</evidence>
<evidence type="ECO:0000313" key="7">
    <source>
        <dbReference type="EMBL" id="EMZ37902.1"/>
    </source>
</evidence>
<comment type="cofactor">
    <cofactor evidence="1">
        <name>Mg(2+)</name>
        <dbReference type="ChEBI" id="CHEBI:18420"/>
    </cofactor>
</comment>
<keyword evidence="5" id="KW-0460">Magnesium</keyword>
<dbReference type="OrthoDB" id="9808281at2"/>
<comment type="similarity">
    <text evidence="2">Belongs to the P-Pant transferase superfamily. Gsp/Sfp/HetI/AcpT family.</text>
</comment>
<dbReference type="NCBIfam" id="TIGR00556">
    <property type="entry name" value="pantethn_trn"/>
    <property type="match status" value="1"/>
</dbReference>
<gene>
    <name evidence="7" type="ORF">C823_00226</name>
</gene>
<dbReference type="Pfam" id="PF01648">
    <property type="entry name" value="ACPS"/>
    <property type="match status" value="1"/>
</dbReference>
<dbReference type="HOGENOM" id="CLU_1903541_0_0_9"/>
<evidence type="ECO:0000256" key="3">
    <source>
        <dbReference type="ARBA" id="ARBA00022679"/>
    </source>
</evidence>
<dbReference type="Proteomes" id="UP000012589">
    <property type="component" value="Unassembled WGS sequence"/>
</dbReference>
<dbReference type="Gene3D" id="3.90.470.20">
    <property type="entry name" value="4'-phosphopantetheinyl transferase domain"/>
    <property type="match status" value="1"/>
</dbReference>